<evidence type="ECO:0000313" key="2">
    <source>
        <dbReference type="Proteomes" id="UP000465622"/>
    </source>
</evidence>
<dbReference type="RefSeq" id="WP_036429313.1">
    <property type="nucleotide sequence ID" value="NZ_AP022567.1"/>
</dbReference>
<keyword evidence="2" id="KW-1185">Reference proteome</keyword>
<reference evidence="1 2" key="1">
    <citation type="journal article" date="2019" name="Emerg. Microbes Infect.">
        <title>Comprehensive subspecies identification of 175 nontuberculous mycobacteria species based on 7547 genomic profiles.</title>
        <authorList>
            <person name="Matsumoto Y."/>
            <person name="Kinjo T."/>
            <person name="Motooka D."/>
            <person name="Nabeya D."/>
            <person name="Jung N."/>
            <person name="Uechi K."/>
            <person name="Horii T."/>
            <person name="Iida T."/>
            <person name="Fujita J."/>
            <person name="Nakamura S."/>
        </authorList>
    </citation>
    <scope>NUCLEOTIDE SEQUENCE [LARGE SCALE GENOMIC DNA]</scope>
    <source>
        <strain evidence="1 2">JCM 12375</strain>
    </source>
</reference>
<sequence length="138" mass="16033">MNLASGIALASAVIALLALAVAAWTFRQGAELNAFLVFTERYEKIMSELPHEARLHPEWNPEVDKDFAIRLRYLNLCSEEFYLKKRCLLSARVWGIWKTEMTSTLASRPYRDAWQQLRPHFSSYPEFSEFVDDCQTAR</sequence>
<evidence type="ECO:0000313" key="1">
    <source>
        <dbReference type="EMBL" id="BBX34844.1"/>
    </source>
</evidence>
<gene>
    <name evidence="1" type="ORF">MMAGJ_41260</name>
</gene>
<evidence type="ECO:0008006" key="3">
    <source>
        <dbReference type="Google" id="ProtNLM"/>
    </source>
</evidence>
<dbReference type="Proteomes" id="UP000465622">
    <property type="component" value="Chromosome"/>
</dbReference>
<proteinExistence type="predicted"/>
<dbReference type="EMBL" id="AP022567">
    <property type="protein sequence ID" value="BBX34844.1"/>
    <property type="molecule type" value="Genomic_DNA"/>
</dbReference>
<accession>A0ABN5Y9Q5</accession>
<protein>
    <recommendedName>
        <fullName evidence="3">DUF732 domain-containing protein</fullName>
    </recommendedName>
</protein>
<organism evidence="1 2">
    <name type="scientific">Mycolicibacterium mageritense</name>
    <name type="common">Mycobacterium mageritense</name>
    <dbReference type="NCBI Taxonomy" id="53462"/>
    <lineage>
        <taxon>Bacteria</taxon>
        <taxon>Bacillati</taxon>
        <taxon>Actinomycetota</taxon>
        <taxon>Actinomycetes</taxon>
        <taxon>Mycobacteriales</taxon>
        <taxon>Mycobacteriaceae</taxon>
        <taxon>Mycolicibacterium</taxon>
    </lineage>
</organism>
<name>A0ABN5Y9Q5_MYCME</name>